<keyword evidence="2" id="KW-0863">Zinc-finger</keyword>
<dbReference type="Proteomes" id="UP001166286">
    <property type="component" value="Unassembled WGS sequence"/>
</dbReference>
<evidence type="ECO:0000313" key="7">
    <source>
        <dbReference type="EMBL" id="KAK0511249.1"/>
    </source>
</evidence>
<dbReference type="GO" id="GO:0070210">
    <property type="term" value="C:Rpd3L-Expanded complex"/>
    <property type="evidence" value="ECO:0007669"/>
    <property type="project" value="TreeGrafter"/>
</dbReference>
<feature type="region of interest" description="Disordered" evidence="5">
    <location>
        <begin position="107"/>
        <end position="222"/>
    </location>
</feature>
<dbReference type="PANTHER" id="PTHR46462:SF3">
    <property type="entry name" value="UPSET, ISOFORM A"/>
    <property type="match status" value="1"/>
</dbReference>
<dbReference type="InterPro" id="IPR019787">
    <property type="entry name" value="Znf_PHD-finger"/>
</dbReference>
<feature type="region of interest" description="Disordered" evidence="5">
    <location>
        <begin position="1"/>
        <end position="26"/>
    </location>
</feature>
<feature type="compositionally biased region" description="Basic and acidic residues" evidence="5">
    <location>
        <begin position="713"/>
        <end position="724"/>
    </location>
</feature>
<dbReference type="InterPro" id="IPR046341">
    <property type="entry name" value="SET_dom_sf"/>
</dbReference>
<feature type="compositionally biased region" description="Basic residues" evidence="5">
    <location>
        <begin position="126"/>
        <end position="139"/>
    </location>
</feature>
<feature type="compositionally biased region" description="Polar residues" evidence="5">
    <location>
        <begin position="827"/>
        <end position="848"/>
    </location>
</feature>
<dbReference type="SMART" id="SM00317">
    <property type="entry name" value="SET"/>
    <property type="match status" value="1"/>
</dbReference>
<sequence>MTDSFPLNTHTAPPSRSLPGFVPTPVKSAPIQDPPDTLGEEVEDYTIKCICGFEDDDGNTVYCERCDTWQHTECYYLDENGVVPTKDVLSSIDHFCADCKPRSLDAKGAIERQRNRRAEIDPGDRKVKKSTSKSHKKKIRAPESNAQLTNGWANGNDPDLFDDRTSRSPRDPHPPTKRPKTTHRPSNSMHFPVLPQNPTSHPHKRSGSAMHSPSKKQLPNGYAKDSYSAEFLHLYDNDPGDGPMQTNLLNDIRITQDLSAWSSDVEELSQATNGLSPQEVFNRCDQPIDSMPLPQLKKEYREDENCVTHGLHPKWTYLTIDSYTPKDSIVGELKGKIGHMQNYIQDPANRWDYLRHPAPFVFFHPKLPIYIDTRSEGTTCRYLRRSCDPNLSMKTFLENSSEYHFCFVAKHDIDPGSELTIGWVLDEHIRNYFLHRNNEDVKMEGDFDEDYVADWVGKVLAEFGGCACNSPHTCALAKHDRRSTAFNKARNGYSDKHSPTENGYATNSRASSEHGDRRSSSGSKSRSRDMTPTREASGDARFGAGLEISDREKRKIAALEKNFEQLENDKHQPAQKKKKRSSGGTAVNTPAAGTSKQFGHTTPSFFQSNTPGLFPKPQYVDASTSRRKSGSPTAKASNPVGRPRSNTATSSKKRQSQPNTPSVPSPLVRHNYVSSAMQTEPDEDDDWYKPPIGPLPPKRHYMSLSKQLLLRSQQDRARQEERQKLSMSNVDVTQVDSQHLPATENADPSQAQDTEIPEVRAVPSPVSMHTSISDPSAHNPRPPDDNTISADIKPPPPWPAAEQSRPLNGFRQNNLHVQMPTKPNLPSDITSHSPLVETPSSAMPQSPFAQHPTPFPPSFPHSSSSLVQPSPIKKKISLGEYFNQRKGSQPTTEIITVSPQLQQAAFKAAGESKDVAMQGSAIVDTPKHEESDPLAVGESNKDPKL</sequence>
<protein>
    <recommendedName>
        <fullName evidence="6">SET domain-containing protein</fullName>
    </recommendedName>
</protein>
<dbReference type="Pfam" id="PF00628">
    <property type="entry name" value="PHD"/>
    <property type="match status" value="1"/>
</dbReference>
<evidence type="ECO:0000256" key="4">
    <source>
        <dbReference type="ARBA" id="ARBA00022853"/>
    </source>
</evidence>
<feature type="compositionally biased region" description="Polar residues" evidence="5">
    <location>
        <begin position="644"/>
        <end position="662"/>
    </location>
</feature>
<dbReference type="GO" id="GO:0006355">
    <property type="term" value="P:regulation of DNA-templated transcription"/>
    <property type="evidence" value="ECO:0007669"/>
    <property type="project" value="TreeGrafter"/>
</dbReference>
<feature type="domain" description="SET" evidence="6">
    <location>
        <begin position="24"/>
        <end position="424"/>
    </location>
</feature>
<evidence type="ECO:0000259" key="6">
    <source>
        <dbReference type="PROSITE" id="PS50280"/>
    </source>
</evidence>
<dbReference type="InterPro" id="IPR011011">
    <property type="entry name" value="Znf_FYVE_PHD"/>
</dbReference>
<dbReference type="InterPro" id="IPR013083">
    <property type="entry name" value="Znf_RING/FYVE/PHD"/>
</dbReference>
<evidence type="ECO:0000313" key="8">
    <source>
        <dbReference type="Proteomes" id="UP001166286"/>
    </source>
</evidence>
<dbReference type="InterPro" id="IPR001214">
    <property type="entry name" value="SET_dom"/>
</dbReference>
<evidence type="ECO:0000256" key="3">
    <source>
        <dbReference type="ARBA" id="ARBA00022833"/>
    </source>
</evidence>
<evidence type="ECO:0000256" key="5">
    <source>
        <dbReference type="SAM" id="MobiDB-lite"/>
    </source>
</evidence>
<feature type="region of interest" description="Disordered" evidence="5">
    <location>
        <begin position="489"/>
        <end position="547"/>
    </location>
</feature>
<evidence type="ECO:0000256" key="2">
    <source>
        <dbReference type="ARBA" id="ARBA00022771"/>
    </source>
</evidence>
<organism evidence="7 8">
    <name type="scientific">Cladonia borealis</name>
    <dbReference type="NCBI Taxonomy" id="184061"/>
    <lineage>
        <taxon>Eukaryota</taxon>
        <taxon>Fungi</taxon>
        <taxon>Dikarya</taxon>
        <taxon>Ascomycota</taxon>
        <taxon>Pezizomycotina</taxon>
        <taxon>Lecanoromycetes</taxon>
        <taxon>OSLEUM clade</taxon>
        <taxon>Lecanoromycetidae</taxon>
        <taxon>Lecanorales</taxon>
        <taxon>Lecanorineae</taxon>
        <taxon>Cladoniaceae</taxon>
        <taxon>Cladonia</taxon>
    </lineage>
</organism>
<dbReference type="SUPFAM" id="SSF57903">
    <property type="entry name" value="FYVE/PHD zinc finger"/>
    <property type="match status" value="1"/>
</dbReference>
<dbReference type="GO" id="GO:0006325">
    <property type="term" value="P:chromatin organization"/>
    <property type="evidence" value="ECO:0007669"/>
    <property type="project" value="UniProtKB-KW"/>
</dbReference>
<comment type="caution">
    <text evidence="7">The sequence shown here is derived from an EMBL/GenBank/DDBJ whole genome shotgun (WGS) entry which is preliminary data.</text>
</comment>
<feature type="compositionally biased region" description="Polar residues" evidence="5">
    <location>
        <begin position="500"/>
        <end position="510"/>
    </location>
</feature>
<feature type="compositionally biased region" description="Low complexity" evidence="5">
    <location>
        <begin position="703"/>
        <end position="712"/>
    </location>
</feature>
<name>A0AA39R0A7_9LECA</name>
<feature type="compositionally biased region" description="Polar residues" evidence="5">
    <location>
        <begin position="144"/>
        <end position="153"/>
    </location>
</feature>
<feature type="region of interest" description="Disordered" evidence="5">
    <location>
        <begin position="906"/>
        <end position="945"/>
    </location>
</feature>
<dbReference type="PANTHER" id="PTHR46462">
    <property type="entry name" value="UPSET, ISOFORM A"/>
    <property type="match status" value="1"/>
</dbReference>
<feature type="compositionally biased region" description="Basic and acidic residues" evidence="5">
    <location>
        <begin position="161"/>
        <end position="174"/>
    </location>
</feature>
<feature type="compositionally biased region" description="Polar residues" evidence="5">
    <location>
        <begin position="582"/>
        <end position="611"/>
    </location>
</feature>
<feature type="compositionally biased region" description="Polar residues" evidence="5">
    <location>
        <begin position="767"/>
        <end position="776"/>
    </location>
</feature>
<keyword evidence="3" id="KW-0862">Zinc</keyword>
<keyword evidence="4" id="KW-0156">Chromatin regulator</keyword>
<evidence type="ECO:0000256" key="1">
    <source>
        <dbReference type="ARBA" id="ARBA00022723"/>
    </source>
</evidence>
<feature type="region of interest" description="Disordered" evidence="5">
    <location>
        <begin position="564"/>
        <end position="868"/>
    </location>
</feature>
<feature type="compositionally biased region" description="Basic and acidic residues" evidence="5">
    <location>
        <begin position="526"/>
        <end position="538"/>
    </location>
</feature>
<keyword evidence="1" id="KW-0479">Metal-binding</keyword>
<dbReference type="GO" id="GO:0034967">
    <property type="term" value="C:Set3 complex"/>
    <property type="evidence" value="ECO:0007669"/>
    <property type="project" value="TreeGrafter"/>
</dbReference>
<dbReference type="Gene3D" id="3.30.40.10">
    <property type="entry name" value="Zinc/RING finger domain, C3HC4 (zinc finger)"/>
    <property type="match status" value="1"/>
</dbReference>
<gene>
    <name evidence="7" type="ORF">JMJ35_005822</name>
</gene>
<keyword evidence="8" id="KW-1185">Reference proteome</keyword>
<feature type="compositionally biased region" description="Polar residues" evidence="5">
    <location>
        <begin position="725"/>
        <end position="737"/>
    </location>
</feature>
<dbReference type="Gene3D" id="2.170.270.10">
    <property type="entry name" value="SET domain"/>
    <property type="match status" value="1"/>
</dbReference>
<feature type="compositionally biased region" description="Polar residues" evidence="5">
    <location>
        <begin position="1"/>
        <end position="14"/>
    </location>
</feature>
<dbReference type="PROSITE" id="PS50280">
    <property type="entry name" value="SET"/>
    <property type="match status" value="1"/>
</dbReference>
<accession>A0AA39R0A7</accession>
<feature type="compositionally biased region" description="Basic and acidic residues" evidence="5">
    <location>
        <begin position="107"/>
        <end position="125"/>
    </location>
</feature>
<dbReference type="AlphaFoldDB" id="A0AA39R0A7"/>
<dbReference type="GO" id="GO:0008270">
    <property type="term" value="F:zinc ion binding"/>
    <property type="evidence" value="ECO:0007669"/>
    <property type="project" value="UniProtKB-KW"/>
</dbReference>
<dbReference type="SUPFAM" id="SSF82199">
    <property type="entry name" value="SET domain"/>
    <property type="match status" value="1"/>
</dbReference>
<dbReference type="Pfam" id="PF00856">
    <property type="entry name" value="SET"/>
    <property type="match status" value="1"/>
</dbReference>
<proteinExistence type="predicted"/>
<dbReference type="EMBL" id="JAFEKC020000013">
    <property type="protein sequence ID" value="KAK0511249.1"/>
    <property type="molecule type" value="Genomic_DNA"/>
</dbReference>
<reference evidence="7" key="1">
    <citation type="submission" date="2023-03" db="EMBL/GenBank/DDBJ databases">
        <title>Complete genome of Cladonia borealis.</title>
        <authorList>
            <person name="Park H."/>
        </authorList>
    </citation>
    <scope>NUCLEOTIDE SEQUENCE</scope>
    <source>
        <strain evidence="7">ANT050790</strain>
    </source>
</reference>